<reference evidence="2 3" key="1">
    <citation type="journal article" date="2019" name="Nat. Ecol. Evol.">
        <title>Megaphylogeny resolves global patterns of mushroom evolution.</title>
        <authorList>
            <person name="Varga T."/>
            <person name="Krizsan K."/>
            <person name="Foldi C."/>
            <person name="Dima B."/>
            <person name="Sanchez-Garcia M."/>
            <person name="Sanchez-Ramirez S."/>
            <person name="Szollosi G.J."/>
            <person name="Szarkandi J.G."/>
            <person name="Papp V."/>
            <person name="Albert L."/>
            <person name="Andreopoulos W."/>
            <person name="Angelini C."/>
            <person name="Antonin V."/>
            <person name="Barry K.W."/>
            <person name="Bougher N.L."/>
            <person name="Buchanan P."/>
            <person name="Buyck B."/>
            <person name="Bense V."/>
            <person name="Catcheside P."/>
            <person name="Chovatia M."/>
            <person name="Cooper J."/>
            <person name="Damon W."/>
            <person name="Desjardin D."/>
            <person name="Finy P."/>
            <person name="Geml J."/>
            <person name="Haridas S."/>
            <person name="Hughes K."/>
            <person name="Justo A."/>
            <person name="Karasinski D."/>
            <person name="Kautmanova I."/>
            <person name="Kiss B."/>
            <person name="Kocsube S."/>
            <person name="Kotiranta H."/>
            <person name="LaButti K.M."/>
            <person name="Lechner B.E."/>
            <person name="Liimatainen K."/>
            <person name="Lipzen A."/>
            <person name="Lukacs Z."/>
            <person name="Mihaltcheva S."/>
            <person name="Morgado L.N."/>
            <person name="Niskanen T."/>
            <person name="Noordeloos M.E."/>
            <person name="Ohm R.A."/>
            <person name="Ortiz-Santana B."/>
            <person name="Ovrebo C."/>
            <person name="Racz N."/>
            <person name="Riley R."/>
            <person name="Savchenko A."/>
            <person name="Shiryaev A."/>
            <person name="Soop K."/>
            <person name="Spirin V."/>
            <person name="Szebenyi C."/>
            <person name="Tomsovsky M."/>
            <person name="Tulloss R.E."/>
            <person name="Uehling J."/>
            <person name="Grigoriev I.V."/>
            <person name="Vagvolgyi C."/>
            <person name="Papp T."/>
            <person name="Martin F.M."/>
            <person name="Miettinen O."/>
            <person name="Hibbett D.S."/>
            <person name="Nagy L.G."/>
        </authorList>
    </citation>
    <scope>NUCLEOTIDE SEQUENCE [LARGE SCALE GENOMIC DNA]</scope>
    <source>
        <strain evidence="2 3">CBS 962.96</strain>
    </source>
</reference>
<evidence type="ECO:0000313" key="3">
    <source>
        <dbReference type="Proteomes" id="UP000297245"/>
    </source>
</evidence>
<evidence type="ECO:0000313" key="2">
    <source>
        <dbReference type="EMBL" id="THU81136.1"/>
    </source>
</evidence>
<feature type="region of interest" description="Disordered" evidence="1">
    <location>
        <begin position="506"/>
        <end position="550"/>
    </location>
</feature>
<accession>A0A4S8KYM2</accession>
<protein>
    <submittedName>
        <fullName evidence="2">Uncharacterized protein</fullName>
    </submittedName>
</protein>
<organism evidence="2 3">
    <name type="scientific">Dendrothele bispora (strain CBS 962.96)</name>
    <dbReference type="NCBI Taxonomy" id="1314807"/>
    <lineage>
        <taxon>Eukaryota</taxon>
        <taxon>Fungi</taxon>
        <taxon>Dikarya</taxon>
        <taxon>Basidiomycota</taxon>
        <taxon>Agaricomycotina</taxon>
        <taxon>Agaricomycetes</taxon>
        <taxon>Agaricomycetidae</taxon>
        <taxon>Agaricales</taxon>
        <taxon>Agaricales incertae sedis</taxon>
        <taxon>Dendrothele</taxon>
    </lineage>
</organism>
<gene>
    <name evidence="2" type="ORF">K435DRAFT_809329</name>
</gene>
<sequence length="585" mass="66579">MVPPQVLIQQAVLPQQLLDQQFVILQQVLIQHFCGTQASADSTLLWNWALSHPQVRQQLLRGLEPAGFENDEIEALFEKNVNRWNGADYFLRQDEMVGFTDLLNGLAVSKGSNCLFLANEYQTLGQRLIECGPDHSTDELEILKPEWFGPGTIYAQLIHYTTHFLSKPTSIHFFHLDNSKAHWVLFKVSSKSFKIDLFDSLSDGDWDEIVDIDSEEGMVAIASHFSGLQNYTQAKLKFTDKQARSCSSSLYTGPAKGQLLLWLKSTTSQVLKTLLGAVWISWRFSSHGLGTTPIQEFLRTVGIETILPQIEPGYCAIRPPWLVESNITQEIPINTKEPSHEIMQEEVDSMPALEAHQQTRGEKLVVTKKSIQNFQHATGIQLNLTSAKKIWNNEYKSFISEIQIGKEFNIGGIKIQLKDLERLQRGWISDELITLFLLMTRSAFEERHVYVVDSLFWKKLEQLILPYGSDHKKGWKDSLMRLVMKNPVFSVIKDGAVEATTSDKNNVGTRLKTNEDSGGTKYLKKTKQPGEVDHHKTNRRSSRLKGKRHKLKLKQARSTLIFPLRNGGLEDTHSFQSHLNSRNLI</sequence>
<dbReference type="Proteomes" id="UP000297245">
    <property type="component" value="Unassembled WGS sequence"/>
</dbReference>
<evidence type="ECO:0000256" key="1">
    <source>
        <dbReference type="SAM" id="MobiDB-lite"/>
    </source>
</evidence>
<name>A0A4S8KYM2_DENBC</name>
<dbReference type="AlphaFoldDB" id="A0A4S8KYM2"/>
<dbReference type="EMBL" id="ML179837">
    <property type="protein sequence ID" value="THU81136.1"/>
    <property type="molecule type" value="Genomic_DNA"/>
</dbReference>
<feature type="compositionally biased region" description="Basic residues" evidence="1">
    <location>
        <begin position="536"/>
        <end position="550"/>
    </location>
</feature>
<keyword evidence="3" id="KW-1185">Reference proteome</keyword>
<dbReference type="OrthoDB" id="3052060at2759"/>
<proteinExistence type="predicted"/>